<dbReference type="KEGG" id="rmb:K529_003495"/>
<dbReference type="InterPro" id="IPR051924">
    <property type="entry name" value="GST_Kappa/NadH"/>
</dbReference>
<dbReference type="InterPro" id="IPR044087">
    <property type="entry name" value="NahD-like"/>
</dbReference>
<evidence type="ECO:0000313" key="5">
    <source>
        <dbReference type="Proteomes" id="UP000013243"/>
    </source>
</evidence>
<reference evidence="4 5" key="1">
    <citation type="journal article" date="2016" name="ISME J.">
        <title>Global occurrence and heterogeneity of the Roseobacter-clade species Ruegeria mobilis.</title>
        <authorList>
            <person name="Sonnenschein E."/>
            <person name="Gram L."/>
        </authorList>
    </citation>
    <scope>NUCLEOTIDE SEQUENCE [LARGE SCALE GENOMIC DNA]</scope>
    <source>
        <strain evidence="4 5">F1926</strain>
    </source>
</reference>
<evidence type="ECO:0000256" key="1">
    <source>
        <dbReference type="PIRNR" id="PIRNR006386"/>
    </source>
</evidence>
<dbReference type="GO" id="GO:0004364">
    <property type="term" value="F:glutathione transferase activity"/>
    <property type="evidence" value="ECO:0007669"/>
    <property type="project" value="TreeGrafter"/>
</dbReference>
<comment type="catalytic activity">
    <reaction evidence="1">
        <text>2-hydroxychromene-2-carboxylate = (3E)-4-(2-hydroxyphenyl)-2-oxobut-3-enoate</text>
        <dbReference type="Rhea" id="RHEA:27401"/>
        <dbReference type="ChEBI" id="CHEBI:59350"/>
        <dbReference type="ChEBI" id="CHEBI:59353"/>
        <dbReference type="EC" id="5.99.1.4"/>
    </reaction>
</comment>
<evidence type="ECO:0000313" key="4">
    <source>
        <dbReference type="EMBL" id="ANP39822.1"/>
    </source>
</evidence>
<dbReference type="GO" id="GO:1901170">
    <property type="term" value="P:naphthalene catabolic process"/>
    <property type="evidence" value="ECO:0007669"/>
    <property type="project" value="InterPro"/>
</dbReference>
<dbReference type="PANTHER" id="PTHR42943">
    <property type="entry name" value="GLUTATHIONE S-TRANSFERASE KAPPA"/>
    <property type="match status" value="1"/>
</dbReference>
<dbReference type="RefSeq" id="WP_005642529.1">
    <property type="nucleotide sequence ID" value="NZ_CP015230.1"/>
</dbReference>
<feature type="domain" description="DSBA-like thioredoxin" evidence="3">
    <location>
        <begin position="8"/>
        <end position="198"/>
    </location>
</feature>
<dbReference type="GO" id="GO:0018845">
    <property type="term" value="F:2-hydroxychromene-2-carboxylate isomerase activity"/>
    <property type="evidence" value="ECO:0007669"/>
    <property type="project" value="UniProtKB-UniRule"/>
</dbReference>
<dbReference type="InterPro" id="IPR014440">
    <property type="entry name" value="HCCAis_GSTk"/>
</dbReference>
<dbReference type="GO" id="GO:0004602">
    <property type="term" value="F:glutathione peroxidase activity"/>
    <property type="evidence" value="ECO:0007669"/>
    <property type="project" value="TreeGrafter"/>
</dbReference>
<keyword evidence="1 4" id="KW-0413">Isomerase</keyword>
<dbReference type="EC" id="5.99.1.4" evidence="1"/>
<evidence type="ECO:0000256" key="2">
    <source>
        <dbReference type="PIRSR" id="PIRSR006386-1"/>
    </source>
</evidence>
<dbReference type="SUPFAM" id="SSF52833">
    <property type="entry name" value="Thioredoxin-like"/>
    <property type="match status" value="1"/>
</dbReference>
<dbReference type="STRING" id="1265309.K529_003495"/>
<gene>
    <name evidence="4" type="ORF">K529_003495</name>
</gene>
<evidence type="ECO:0000259" key="3">
    <source>
        <dbReference type="Pfam" id="PF01323"/>
    </source>
</evidence>
<feature type="active site" description="Nucleophile" evidence="2">
    <location>
        <position position="16"/>
    </location>
</feature>
<dbReference type="EMBL" id="CP015230">
    <property type="protein sequence ID" value="ANP39822.1"/>
    <property type="molecule type" value="Genomic_DNA"/>
</dbReference>
<dbReference type="GeneID" id="28248865"/>
<comment type="similarity">
    <text evidence="1">Belongs to the GST superfamily. NadH family.</text>
</comment>
<dbReference type="OrthoDB" id="5244108at2"/>
<dbReference type="InterPro" id="IPR036249">
    <property type="entry name" value="Thioredoxin-like_sf"/>
</dbReference>
<name>A0A1B0ZZR6_9RHOB</name>
<dbReference type="PIRSF" id="PIRSF006386">
    <property type="entry name" value="HCCAis_GSTk"/>
    <property type="match status" value="1"/>
</dbReference>
<dbReference type="Pfam" id="PF01323">
    <property type="entry name" value="DSBA"/>
    <property type="match status" value="1"/>
</dbReference>
<sequence length="204" mass="21985">MSASAPSIDYYFSTLSPFSYLAGQRLEEIAARHGAAVTYKPFDIMALFARTGGTPPKDRHPARQDYRLIEIERQSKRTGLPLHLKPAHWPTNAAPSSYAIIAAQKAGGGDLGALVHATLRAIWSEERDIAQDDVVKSLLQSAGFDPALADSGLLTGAEIYAQNLEDAVNAGVFGAPFYVTADGAKFWGQDRLEDLDWHLGGQGA</sequence>
<dbReference type="PANTHER" id="PTHR42943:SF13">
    <property type="entry name" value="GLUTATHIONE S-TRANSFERASE KAPPA-RELATED"/>
    <property type="match status" value="1"/>
</dbReference>
<dbReference type="Gene3D" id="3.40.30.10">
    <property type="entry name" value="Glutaredoxin"/>
    <property type="match status" value="1"/>
</dbReference>
<dbReference type="AlphaFoldDB" id="A0A1B0ZZR6"/>
<organism evidence="4 5">
    <name type="scientific">Tritonibacter mobilis F1926</name>
    <dbReference type="NCBI Taxonomy" id="1265309"/>
    <lineage>
        <taxon>Bacteria</taxon>
        <taxon>Pseudomonadati</taxon>
        <taxon>Pseudomonadota</taxon>
        <taxon>Alphaproteobacteria</taxon>
        <taxon>Rhodobacterales</taxon>
        <taxon>Paracoccaceae</taxon>
        <taxon>Tritonibacter</taxon>
    </lineage>
</organism>
<dbReference type="Proteomes" id="UP000013243">
    <property type="component" value="Chromosome"/>
</dbReference>
<dbReference type="CDD" id="cd03022">
    <property type="entry name" value="DsbA_HCCA_Iso"/>
    <property type="match status" value="1"/>
</dbReference>
<proteinExistence type="inferred from homology"/>
<dbReference type="GO" id="GO:0006749">
    <property type="term" value="P:glutathione metabolic process"/>
    <property type="evidence" value="ECO:0007669"/>
    <property type="project" value="TreeGrafter"/>
</dbReference>
<accession>A0A1B0ZZR6</accession>
<dbReference type="InterPro" id="IPR001853">
    <property type="entry name" value="DSBA-like_thioredoxin_dom"/>
</dbReference>
<protein>
    <recommendedName>
        <fullName evidence="1">2-hydroxychromene-2-carboxylate isomerase</fullName>
        <ecNumber evidence="1">5.99.1.4</ecNumber>
    </recommendedName>
</protein>